<evidence type="ECO:0000313" key="2">
    <source>
        <dbReference type="EMBL" id="SFN82588.1"/>
    </source>
</evidence>
<dbReference type="OrthoDB" id="1117657at2"/>
<feature type="signal peptide" evidence="1">
    <location>
        <begin position="1"/>
        <end position="22"/>
    </location>
</feature>
<keyword evidence="3" id="KW-1185">Reference proteome</keyword>
<proteinExistence type="predicted"/>
<evidence type="ECO:0000256" key="1">
    <source>
        <dbReference type="SAM" id="SignalP"/>
    </source>
</evidence>
<evidence type="ECO:0000313" key="3">
    <source>
        <dbReference type="Proteomes" id="UP000198705"/>
    </source>
</evidence>
<dbReference type="Proteomes" id="UP000198705">
    <property type="component" value="Unassembled WGS sequence"/>
</dbReference>
<dbReference type="RefSeq" id="WP_092208616.1">
    <property type="nucleotide sequence ID" value="NZ_FOVN01000004.1"/>
</dbReference>
<name>A0A1I5C6I4_9FLAO</name>
<dbReference type="AlphaFoldDB" id="A0A1I5C6I4"/>
<sequence length="364" mass="41441">MKTNILYKLTLIFALLPVLVSASVNPENRDKHTEEKTIRKSYNVSKNATLKIDNSYGNLDIVTWNENRIEITVNITVSGNNEDKVREKIDNIHVDFESSTNYVSAKTIFNKGKSNSWWNWGNNSSINMKVNYVVKMPMTNSVDLDNDYGSINLDKLEGNAKINCDYGKITTKELMGTNNQIEFDYTKNSYFEYINNGTINADYSEFTVAKAKTINLEADYTRSKFETIEDLKYDCDYGSLTADRANNIDGIGDYLTVVLGDIYKNVTLDSDYGSIKIKNIKASARNLTINSDYVGIHIGFETGYHFNFEIDLDYASLRSHDGFEFNKKRDESTSKYYQGYYGSSTTNNNIRINSDYGSVTIDKN</sequence>
<keyword evidence="1" id="KW-0732">Signal</keyword>
<gene>
    <name evidence="2" type="ORF">SAMN04487989_104239</name>
</gene>
<accession>A0A1I5C6I4</accession>
<evidence type="ECO:0008006" key="4">
    <source>
        <dbReference type="Google" id="ProtNLM"/>
    </source>
</evidence>
<dbReference type="STRING" id="649333.SAMN04487989_104239"/>
<protein>
    <recommendedName>
        <fullName evidence="4">Adhesin</fullName>
    </recommendedName>
</protein>
<reference evidence="3" key="1">
    <citation type="submission" date="2016-10" db="EMBL/GenBank/DDBJ databases">
        <authorList>
            <person name="Varghese N."/>
            <person name="Submissions S."/>
        </authorList>
    </citation>
    <scope>NUCLEOTIDE SEQUENCE [LARGE SCALE GENOMIC DNA]</scope>
    <source>
        <strain evidence="3">DSM 23925</strain>
    </source>
</reference>
<feature type="chain" id="PRO_5011739576" description="Adhesin" evidence="1">
    <location>
        <begin position="23"/>
        <end position="364"/>
    </location>
</feature>
<organism evidence="2 3">
    <name type="scientific">Bizionia echini</name>
    <dbReference type="NCBI Taxonomy" id="649333"/>
    <lineage>
        <taxon>Bacteria</taxon>
        <taxon>Pseudomonadati</taxon>
        <taxon>Bacteroidota</taxon>
        <taxon>Flavobacteriia</taxon>
        <taxon>Flavobacteriales</taxon>
        <taxon>Flavobacteriaceae</taxon>
        <taxon>Bizionia</taxon>
    </lineage>
</organism>
<dbReference type="EMBL" id="FOVN01000004">
    <property type="protein sequence ID" value="SFN82588.1"/>
    <property type="molecule type" value="Genomic_DNA"/>
</dbReference>